<dbReference type="Gene3D" id="1.10.8.60">
    <property type="match status" value="1"/>
</dbReference>
<dbReference type="PANTHER" id="PTHR30050:SF2">
    <property type="entry name" value="CHROMOSOMAL REPLICATION INITIATOR PROTEIN DNAA"/>
    <property type="match status" value="1"/>
</dbReference>
<comment type="caution">
    <text evidence="8">Lacks conserved residue(s) required for the propagation of feature annotation.</text>
</comment>
<keyword evidence="6 8" id="KW-0446">Lipid-binding</keyword>
<keyword evidence="2 8" id="KW-0963">Cytoplasm</keyword>
<protein>
    <recommendedName>
        <fullName evidence="8 9">Chromosomal replication initiator protein DnaA</fullName>
    </recommendedName>
</protein>
<dbReference type="EMBL" id="ACLR01000116">
    <property type="protein sequence ID" value="EEK17168.1"/>
    <property type="molecule type" value="Genomic_DNA"/>
</dbReference>
<dbReference type="InterPro" id="IPR010921">
    <property type="entry name" value="Trp_repressor/repl_initiator"/>
</dbReference>
<dbReference type="Pfam" id="PF08299">
    <property type="entry name" value="Bac_DnaA_C"/>
    <property type="match status" value="1"/>
</dbReference>
<dbReference type="SUPFAM" id="SSF48295">
    <property type="entry name" value="TrpR-like"/>
    <property type="match status" value="1"/>
</dbReference>
<dbReference type="CDD" id="cd00009">
    <property type="entry name" value="AAA"/>
    <property type="match status" value="1"/>
</dbReference>
<dbReference type="PROSITE" id="PS01008">
    <property type="entry name" value="DNAA"/>
    <property type="match status" value="1"/>
</dbReference>
<comment type="subunit">
    <text evidence="8">Oligomerizes as a right-handed, spiral filament on DNA at oriC.</text>
</comment>
<reference evidence="14 15" key="1">
    <citation type="submission" date="2009-04" db="EMBL/GenBank/DDBJ databases">
        <authorList>
            <person name="Sebastian Y."/>
            <person name="Madupu R."/>
            <person name="Durkin A.S."/>
            <person name="Torralba M."/>
            <person name="Methe B."/>
            <person name="Sutton G.G."/>
            <person name="Strausberg R.L."/>
            <person name="Nelson K.E."/>
        </authorList>
    </citation>
    <scope>NUCLEOTIDE SEQUENCE [LARGE SCALE GENOMIC DNA]</scope>
    <source>
        <strain evidence="14 15">60-3</strain>
    </source>
</reference>
<evidence type="ECO:0000256" key="10">
    <source>
        <dbReference type="RuleBase" id="RU000577"/>
    </source>
</evidence>
<dbReference type="SUPFAM" id="SSF52540">
    <property type="entry name" value="P-loop containing nucleoside triphosphate hydrolases"/>
    <property type="match status" value="1"/>
</dbReference>
<dbReference type="InterPro" id="IPR018312">
    <property type="entry name" value="Chromosome_initiator_DnaA_CS"/>
</dbReference>
<evidence type="ECO:0000256" key="1">
    <source>
        <dbReference type="ARBA" id="ARBA00006583"/>
    </source>
</evidence>
<evidence type="ECO:0000256" key="7">
    <source>
        <dbReference type="ARBA" id="ARBA00023125"/>
    </source>
</evidence>
<dbReference type="Pfam" id="PF11638">
    <property type="entry name" value="DnaA_N"/>
    <property type="match status" value="1"/>
</dbReference>
<evidence type="ECO:0000256" key="8">
    <source>
        <dbReference type="HAMAP-Rule" id="MF_00377"/>
    </source>
</evidence>
<evidence type="ECO:0000256" key="6">
    <source>
        <dbReference type="ARBA" id="ARBA00023121"/>
    </source>
</evidence>
<dbReference type="InterPro" id="IPR003593">
    <property type="entry name" value="AAA+_ATPase"/>
</dbReference>
<feature type="binding site" evidence="8">
    <location>
        <position position="188"/>
    </location>
    <ligand>
        <name>ATP</name>
        <dbReference type="ChEBI" id="CHEBI:30616"/>
    </ligand>
</feature>
<feature type="region of interest" description="Domain I, interacts with DnaA modulators" evidence="8">
    <location>
        <begin position="1"/>
        <end position="84"/>
    </location>
</feature>
<evidence type="ECO:0000256" key="9">
    <source>
        <dbReference type="NCBIfam" id="TIGR00362"/>
    </source>
</evidence>
<dbReference type="SMART" id="SM00382">
    <property type="entry name" value="AAA"/>
    <property type="match status" value="1"/>
</dbReference>
<name>C2MAU1_9PORP</name>
<dbReference type="GO" id="GO:0003688">
    <property type="term" value="F:DNA replication origin binding"/>
    <property type="evidence" value="ECO:0007669"/>
    <property type="project" value="UniProtKB-UniRule"/>
</dbReference>
<comment type="function">
    <text evidence="8 10">Plays an essential role in the initiation and regulation of chromosomal replication. ATP-DnaA binds to the origin of replication (oriC) to initiate formation of the DNA replication initiation complex once per cell cycle. Binds the DnaA box (a 9 base pair repeat at the origin) and separates the double-stranded (ds)DNA. Forms a right-handed helical filament on oriC DNA; dsDNA binds to the exterior of the filament while single-stranded (ss)DNA is stabiized in the filament's interior. The ATP-DnaA-oriC complex binds and stabilizes one strand of the AT-rich DNA unwinding element (DUE), permitting loading of DNA polymerase. After initiation quickly degrades to an ADP-DnaA complex that is not apt for DNA replication. Binds acidic phospholipids.</text>
</comment>
<evidence type="ECO:0000256" key="5">
    <source>
        <dbReference type="ARBA" id="ARBA00022840"/>
    </source>
</evidence>
<feature type="binding site" evidence="8">
    <location>
        <position position="186"/>
    </location>
    <ligand>
        <name>ATP</name>
        <dbReference type="ChEBI" id="CHEBI:30616"/>
    </ligand>
</feature>
<evidence type="ECO:0000259" key="12">
    <source>
        <dbReference type="SMART" id="SM00382"/>
    </source>
</evidence>
<keyword evidence="7 8" id="KW-0238">DNA-binding</keyword>
<evidence type="ECO:0000256" key="2">
    <source>
        <dbReference type="ARBA" id="ARBA00022490"/>
    </source>
</evidence>
<comment type="similarity">
    <text evidence="1 8 11">Belongs to the DnaA family.</text>
</comment>
<dbReference type="SMART" id="SM00760">
    <property type="entry name" value="Bac_DnaA_C"/>
    <property type="match status" value="1"/>
</dbReference>
<sequence length="475" mass="52962">MTDREAALRAWSECTVLLQAMIQPEVYNAWFPHIKPVSLIGVEMTLGVPSQFFCEYIETHFINELKQVLQRIIGPNVVLKYKALVDSAASHRKNSSVTLPTQSYASNAYGAASAYAISASGAAPALKSEPRQLPDFDSQLKPQLSFASYYQGESNRTASSIARSIAEKPGQGALNPCFIYGPSGVGKTHLCHAIGLRIRELYPELKVLYVSSHMFEMQYVAATRANTTNDFINFYQQVDVLLIDDIQGLIAKKKTQLTFFQVFNHLYMLGKQIVLTSDTAPVNLAGLEERLISRIAGSLTIEVERPDYDLRKEYLRHKSEESGSILPREMIDYIARTVTSSIRGLQGVFFSLITRAAVEGCDITSSFVKKIVSQTVKQEKKEITVSMIEKTVCEYFHVPTELVRSRSRKADVAQARQLIMYFAKRYTDQSLSAIGELLGGRSHATVLHSCKVVEDQAEVSTAFRSDLNAIESLIK</sequence>
<dbReference type="STRING" id="596327.PORUE0001_0791"/>
<dbReference type="PANTHER" id="PTHR30050">
    <property type="entry name" value="CHROMOSOMAL REPLICATION INITIATOR PROTEIN DNAA"/>
    <property type="match status" value="1"/>
</dbReference>
<feature type="domain" description="AAA+ ATPase" evidence="12">
    <location>
        <begin position="173"/>
        <end position="307"/>
    </location>
</feature>
<dbReference type="InterPro" id="IPR038454">
    <property type="entry name" value="DnaA_N_sf"/>
</dbReference>
<dbReference type="CDD" id="cd06571">
    <property type="entry name" value="Bac_DnaA_C"/>
    <property type="match status" value="1"/>
</dbReference>
<feature type="binding site" evidence="8">
    <location>
        <position position="184"/>
    </location>
    <ligand>
        <name>ATP</name>
        <dbReference type="ChEBI" id="CHEBI:30616"/>
    </ligand>
</feature>
<dbReference type="HAMAP" id="MF_00377">
    <property type="entry name" value="DnaA_bact"/>
    <property type="match status" value="1"/>
</dbReference>
<dbReference type="Gene3D" id="1.10.1750.10">
    <property type="match status" value="1"/>
</dbReference>
<dbReference type="GO" id="GO:0005737">
    <property type="term" value="C:cytoplasm"/>
    <property type="evidence" value="ECO:0007669"/>
    <property type="project" value="UniProtKB-SubCell"/>
</dbReference>
<dbReference type="Pfam" id="PF00308">
    <property type="entry name" value="Bac_DnaA"/>
    <property type="match status" value="1"/>
</dbReference>
<dbReference type="GO" id="GO:0006270">
    <property type="term" value="P:DNA replication initiation"/>
    <property type="evidence" value="ECO:0007669"/>
    <property type="project" value="UniProtKB-UniRule"/>
</dbReference>
<dbReference type="Proteomes" id="UP000003303">
    <property type="component" value="Unassembled WGS sequence"/>
</dbReference>
<proteinExistence type="inferred from homology"/>
<comment type="caution">
    <text evidence="14">The sequence shown here is derived from an EMBL/GenBank/DDBJ whole genome shotgun (WGS) entry which is preliminary data.</text>
</comment>
<dbReference type="PRINTS" id="PR00051">
    <property type="entry name" value="DNAA"/>
</dbReference>
<evidence type="ECO:0000313" key="14">
    <source>
        <dbReference type="EMBL" id="EEK17168.1"/>
    </source>
</evidence>
<dbReference type="InterPro" id="IPR020591">
    <property type="entry name" value="Chromosome_initiator_DnaA-like"/>
</dbReference>
<evidence type="ECO:0000256" key="11">
    <source>
        <dbReference type="RuleBase" id="RU004227"/>
    </source>
</evidence>
<dbReference type="InterPro" id="IPR013159">
    <property type="entry name" value="DnaA_C"/>
</dbReference>
<accession>C2MAU1</accession>
<comment type="domain">
    <text evidence="8">Domain I is involved in oligomerization and binding regulators, domain II is flexibile and of varying length in different bacteria, domain III forms the AAA+ region, while domain IV binds dsDNA.</text>
</comment>
<feature type="domain" description="Chromosomal replication initiator DnaA C-terminal" evidence="13">
    <location>
        <begin position="384"/>
        <end position="453"/>
    </location>
</feature>
<evidence type="ECO:0000313" key="15">
    <source>
        <dbReference type="Proteomes" id="UP000003303"/>
    </source>
</evidence>
<evidence type="ECO:0000256" key="3">
    <source>
        <dbReference type="ARBA" id="ARBA00022705"/>
    </source>
</evidence>
<feature type="region of interest" description="Domain IV, binds dsDNA" evidence="8">
    <location>
        <begin position="357"/>
        <end position="475"/>
    </location>
</feature>
<organism evidence="14 15">
    <name type="scientific">Porphyromonas uenonis 60-3</name>
    <dbReference type="NCBI Taxonomy" id="596327"/>
    <lineage>
        <taxon>Bacteria</taxon>
        <taxon>Pseudomonadati</taxon>
        <taxon>Bacteroidota</taxon>
        <taxon>Bacteroidia</taxon>
        <taxon>Bacteroidales</taxon>
        <taxon>Porphyromonadaceae</taxon>
        <taxon>Porphyromonas</taxon>
    </lineage>
</organism>
<comment type="subcellular location">
    <subcellularLocation>
        <location evidence="8">Cytoplasm</location>
    </subcellularLocation>
</comment>
<dbReference type="InterPro" id="IPR001957">
    <property type="entry name" value="Chromosome_initiator_DnaA"/>
</dbReference>
<dbReference type="Gene3D" id="3.30.300.180">
    <property type="match status" value="1"/>
</dbReference>
<keyword evidence="4 8" id="KW-0547">Nucleotide-binding</keyword>
<keyword evidence="5 8" id="KW-0067">ATP-binding</keyword>
<dbReference type="AlphaFoldDB" id="C2MAU1"/>
<dbReference type="GO" id="GO:0005886">
    <property type="term" value="C:plasma membrane"/>
    <property type="evidence" value="ECO:0007669"/>
    <property type="project" value="TreeGrafter"/>
</dbReference>
<evidence type="ECO:0000259" key="13">
    <source>
        <dbReference type="SMART" id="SM00760"/>
    </source>
</evidence>
<dbReference type="OrthoDB" id="9807019at2"/>
<dbReference type="InterPro" id="IPR024633">
    <property type="entry name" value="DnaA_N_dom"/>
</dbReference>
<dbReference type="NCBIfam" id="TIGR00362">
    <property type="entry name" value="DnaA"/>
    <property type="match status" value="1"/>
</dbReference>
<dbReference type="GO" id="GO:0008289">
    <property type="term" value="F:lipid binding"/>
    <property type="evidence" value="ECO:0007669"/>
    <property type="project" value="UniProtKB-KW"/>
</dbReference>
<dbReference type="GO" id="GO:0005524">
    <property type="term" value="F:ATP binding"/>
    <property type="evidence" value="ECO:0007669"/>
    <property type="project" value="UniProtKB-UniRule"/>
</dbReference>
<keyword evidence="15" id="KW-1185">Reference proteome</keyword>
<feature type="binding site" evidence="8">
    <location>
        <position position="187"/>
    </location>
    <ligand>
        <name>ATP</name>
        <dbReference type="ChEBI" id="CHEBI:30616"/>
    </ligand>
</feature>
<gene>
    <name evidence="8 14" type="primary">dnaA</name>
    <name evidence="14" type="ORF">PORUE0001_0791</name>
</gene>
<dbReference type="GO" id="GO:0006275">
    <property type="term" value="P:regulation of DNA replication"/>
    <property type="evidence" value="ECO:0007669"/>
    <property type="project" value="UniProtKB-UniRule"/>
</dbReference>
<evidence type="ECO:0000256" key="4">
    <source>
        <dbReference type="ARBA" id="ARBA00022741"/>
    </source>
</evidence>
<dbReference type="InterPro" id="IPR027417">
    <property type="entry name" value="P-loop_NTPase"/>
</dbReference>
<dbReference type="eggNOG" id="COG0593">
    <property type="taxonomic scope" value="Bacteria"/>
</dbReference>
<dbReference type="InterPro" id="IPR013317">
    <property type="entry name" value="DnaA_dom"/>
</dbReference>
<dbReference type="RefSeq" id="WP_007365013.1">
    <property type="nucleotide sequence ID" value="NZ_ACLR01000116.1"/>
</dbReference>
<dbReference type="Gene3D" id="3.40.50.300">
    <property type="entry name" value="P-loop containing nucleotide triphosphate hydrolases"/>
    <property type="match status" value="1"/>
</dbReference>
<keyword evidence="3 8" id="KW-0235">DNA replication</keyword>